<proteinExistence type="predicted"/>
<evidence type="ECO:0000256" key="1">
    <source>
        <dbReference type="ARBA" id="ARBA00004613"/>
    </source>
</evidence>
<dbReference type="InterPro" id="IPR016187">
    <property type="entry name" value="CTDL_fold"/>
</dbReference>
<dbReference type="InterPro" id="IPR050111">
    <property type="entry name" value="C-type_lectin/snaclec_domain"/>
</dbReference>
<dbReference type="InterPro" id="IPR035992">
    <property type="entry name" value="Ricin_B-like_lectins"/>
</dbReference>
<dbReference type="CDD" id="cd23407">
    <property type="entry name" value="beta-trefoil_Ricin_MRC1"/>
    <property type="match status" value="1"/>
</dbReference>
<dbReference type="SUPFAM" id="SSF50370">
    <property type="entry name" value="Ricin B-like lectins"/>
    <property type="match status" value="1"/>
</dbReference>
<evidence type="ECO:0000313" key="8">
    <source>
        <dbReference type="EMBL" id="KAJ7316564.1"/>
    </source>
</evidence>
<keyword evidence="2" id="KW-0964">Secreted</keyword>
<dbReference type="GO" id="GO:0005576">
    <property type="term" value="C:extracellular region"/>
    <property type="evidence" value="ECO:0007669"/>
    <property type="project" value="UniProtKB-SubCell"/>
</dbReference>
<sequence>MASCKALYINVEVPKHGLDEPRSQEERSESAGSKENLEEDSLYEAVDPLTKLEGKPTEQVPSTQPPAWKPRCSRRVVIVTCVALLAMSVILNVLLLAVGTVHYAKLTATLEQAENENKKLQDTSPVSFLLYNEHHKVCVARQEPFHLTGVPCRPDDQAQHFQWLPGGLLRHVASQLCVVAPVAKNKWALLLKRCNARSPLQRWECRDHDLLALESQGLYFNYGNSINRLVILYEGQGPWSRWLVYGSLNNVCNSCTPLGRDWTFFQGKYYFFSYSLASWEVANQSCAAMDSHLVTIKSAEEEGHVTRILKSSTSWIGLTDQVQEGNWKWVDGTDVGPKNSYWQPNEPNGGRTENCALLKNSLWYDSSCKESHRWICERTL</sequence>
<dbReference type="OrthoDB" id="8950604at2759"/>
<keyword evidence="4" id="KW-1015">Disulfide bond</keyword>
<evidence type="ECO:0000256" key="6">
    <source>
        <dbReference type="SAM" id="Phobius"/>
    </source>
</evidence>
<evidence type="ECO:0000256" key="2">
    <source>
        <dbReference type="ARBA" id="ARBA00022525"/>
    </source>
</evidence>
<dbReference type="InterPro" id="IPR001304">
    <property type="entry name" value="C-type_lectin-like"/>
</dbReference>
<evidence type="ECO:0000256" key="3">
    <source>
        <dbReference type="ARBA" id="ARBA00022734"/>
    </source>
</evidence>
<reference evidence="8" key="1">
    <citation type="journal article" date="2023" name="DNA Res.">
        <title>Chromosome-level genome assembly of Phrynocephalus forsythii using third-generation DNA sequencing and Hi-C analysis.</title>
        <authorList>
            <person name="Qi Y."/>
            <person name="Zhao W."/>
            <person name="Zhao Y."/>
            <person name="Niu C."/>
            <person name="Cao S."/>
            <person name="Zhang Y."/>
        </authorList>
    </citation>
    <scope>NUCLEOTIDE SEQUENCE</scope>
    <source>
        <tissue evidence="8">Muscle</tissue>
    </source>
</reference>
<dbReference type="PROSITE" id="PS50231">
    <property type="entry name" value="RICIN_B_LECTIN"/>
    <property type="match status" value="1"/>
</dbReference>
<dbReference type="EMBL" id="JAPFRF010000011">
    <property type="protein sequence ID" value="KAJ7316564.1"/>
    <property type="molecule type" value="Genomic_DNA"/>
</dbReference>
<comment type="subcellular location">
    <subcellularLocation>
        <location evidence="1">Secreted</location>
    </subcellularLocation>
</comment>
<dbReference type="CDD" id="cd03590">
    <property type="entry name" value="CLECT_DC-SIGN_like"/>
    <property type="match status" value="1"/>
</dbReference>
<evidence type="ECO:0000256" key="5">
    <source>
        <dbReference type="SAM" id="MobiDB-lite"/>
    </source>
</evidence>
<dbReference type="Gene3D" id="2.80.10.50">
    <property type="match status" value="1"/>
</dbReference>
<dbReference type="InterPro" id="IPR016186">
    <property type="entry name" value="C-type_lectin-like/link_sf"/>
</dbReference>
<dbReference type="InterPro" id="IPR033989">
    <property type="entry name" value="CD209-like_CTLD"/>
</dbReference>
<dbReference type="InterPro" id="IPR018378">
    <property type="entry name" value="C-type_lectin_CS"/>
</dbReference>
<dbReference type="PROSITE" id="PS00615">
    <property type="entry name" value="C_TYPE_LECTIN_1"/>
    <property type="match status" value="1"/>
</dbReference>
<dbReference type="SMART" id="SM00034">
    <property type="entry name" value="CLECT"/>
    <property type="match status" value="1"/>
</dbReference>
<feature type="compositionally biased region" description="Basic and acidic residues" evidence="5">
    <location>
        <begin position="16"/>
        <end position="29"/>
    </location>
</feature>
<evidence type="ECO:0000259" key="7">
    <source>
        <dbReference type="PROSITE" id="PS50041"/>
    </source>
</evidence>
<protein>
    <recommendedName>
        <fullName evidence="7">C-type lectin domain-containing protein</fullName>
    </recommendedName>
</protein>
<evidence type="ECO:0000313" key="9">
    <source>
        <dbReference type="Proteomes" id="UP001142489"/>
    </source>
</evidence>
<keyword evidence="3" id="KW-0430">Lectin</keyword>
<keyword evidence="6" id="KW-1133">Transmembrane helix</keyword>
<dbReference type="Proteomes" id="UP001142489">
    <property type="component" value="Unassembled WGS sequence"/>
</dbReference>
<keyword evidence="6" id="KW-0472">Membrane</keyword>
<feature type="transmembrane region" description="Helical" evidence="6">
    <location>
        <begin position="76"/>
        <end position="98"/>
    </location>
</feature>
<dbReference type="GO" id="GO:0030246">
    <property type="term" value="F:carbohydrate binding"/>
    <property type="evidence" value="ECO:0007669"/>
    <property type="project" value="UniProtKB-KW"/>
</dbReference>
<dbReference type="Gene3D" id="3.10.100.10">
    <property type="entry name" value="Mannose-Binding Protein A, subunit A"/>
    <property type="match status" value="1"/>
</dbReference>
<dbReference type="SUPFAM" id="SSF56436">
    <property type="entry name" value="C-type lectin-like"/>
    <property type="match status" value="1"/>
</dbReference>
<feature type="region of interest" description="Disordered" evidence="5">
    <location>
        <begin position="16"/>
        <end position="42"/>
    </location>
</feature>
<dbReference type="PANTHER" id="PTHR22803">
    <property type="entry name" value="MANNOSE, PHOSPHOLIPASE, LECTIN RECEPTOR RELATED"/>
    <property type="match status" value="1"/>
</dbReference>
<gene>
    <name evidence="8" type="ORF">JRQ81_002726</name>
</gene>
<feature type="domain" description="C-type lectin" evidence="7">
    <location>
        <begin position="265"/>
        <end position="377"/>
    </location>
</feature>
<comment type="caution">
    <text evidence="8">The sequence shown here is derived from an EMBL/GenBank/DDBJ whole genome shotgun (WGS) entry which is preliminary data.</text>
</comment>
<accession>A0A9Q0XIE2</accession>
<dbReference type="AlphaFoldDB" id="A0A9Q0XIE2"/>
<dbReference type="Pfam" id="PF00059">
    <property type="entry name" value="Lectin_C"/>
    <property type="match status" value="1"/>
</dbReference>
<name>A0A9Q0XIE2_9SAUR</name>
<evidence type="ECO:0000256" key="4">
    <source>
        <dbReference type="ARBA" id="ARBA00023157"/>
    </source>
</evidence>
<organism evidence="8 9">
    <name type="scientific">Phrynocephalus forsythii</name>
    <dbReference type="NCBI Taxonomy" id="171643"/>
    <lineage>
        <taxon>Eukaryota</taxon>
        <taxon>Metazoa</taxon>
        <taxon>Chordata</taxon>
        <taxon>Craniata</taxon>
        <taxon>Vertebrata</taxon>
        <taxon>Euteleostomi</taxon>
        <taxon>Lepidosauria</taxon>
        <taxon>Squamata</taxon>
        <taxon>Bifurcata</taxon>
        <taxon>Unidentata</taxon>
        <taxon>Episquamata</taxon>
        <taxon>Toxicofera</taxon>
        <taxon>Iguania</taxon>
        <taxon>Acrodonta</taxon>
        <taxon>Agamidae</taxon>
        <taxon>Agaminae</taxon>
        <taxon>Phrynocephalus</taxon>
    </lineage>
</organism>
<keyword evidence="6" id="KW-0812">Transmembrane</keyword>
<keyword evidence="9" id="KW-1185">Reference proteome</keyword>
<dbReference type="PROSITE" id="PS50041">
    <property type="entry name" value="C_TYPE_LECTIN_2"/>
    <property type="match status" value="1"/>
</dbReference>